<protein>
    <recommendedName>
        <fullName evidence="4">Secreted protein</fullName>
    </recommendedName>
</protein>
<evidence type="ECO:0008006" key="4">
    <source>
        <dbReference type="Google" id="ProtNLM"/>
    </source>
</evidence>
<dbReference type="Gramene" id="Bo6g103460.1">
    <property type="protein sequence ID" value="Bo6g103460.1"/>
    <property type="gene ID" value="Bo6g103460"/>
</dbReference>
<feature type="signal peptide" evidence="1">
    <location>
        <begin position="1"/>
        <end position="24"/>
    </location>
</feature>
<accession>A0A0D3CYJ3</accession>
<dbReference type="AlphaFoldDB" id="A0A0D3CYJ3"/>
<keyword evidence="3" id="KW-1185">Reference proteome</keyword>
<feature type="chain" id="PRO_5002259215" description="Secreted protein" evidence="1">
    <location>
        <begin position="25"/>
        <end position="100"/>
    </location>
</feature>
<evidence type="ECO:0000313" key="3">
    <source>
        <dbReference type="Proteomes" id="UP000032141"/>
    </source>
</evidence>
<dbReference type="Proteomes" id="UP000032141">
    <property type="component" value="Chromosome C6"/>
</dbReference>
<name>A0A0D3CYJ3_BRAOL</name>
<organism evidence="2 3">
    <name type="scientific">Brassica oleracea var. oleracea</name>
    <dbReference type="NCBI Taxonomy" id="109376"/>
    <lineage>
        <taxon>Eukaryota</taxon>
        <taxon>Viridiplantae</taxon>
        <taxon>Streptophyta</taxon>
        <taxon>Embryophyta</taxon>
        <taxon>Tracheophyta</taxon>
        <taxon>Spermatophyta</taxon>
        <taxon>Magnoliopsida</taxon>
        <taxon>eudicotyledons</taxon>
        <taxon>Gunneridae</taxon>
        <taxon>Pentapetalae</taxon>
        <taxon>rosids</taxon>
        <taxon>malvids</taxon>
        <taxon>Brassicales</taxon>
        <taxon>Brassicaceae</taxon>
        <taxon>Brassiceae</taxon>
        <taxon>Brassica</taxon>
    </lineage>
</organism>
<reference evidence="2" key="2">
    <citation type="submission" date="2015-03" db="UniProtKB">
        <authorList>
            <consortium name="EnsemblPlants"/>
        </authorList>
    </citation>
    <scope>IDENTIFICATION</scope>
</reference>
<dbReference type="HOGENOM" id="CLU_2309988_0_0_1"/>
<sequence length="100" mass="11347">MKTTSFFFALSFSVFAVTVPSCFSADQQYEECALPLRCGPGPMLLPNVTCPFWGVDKTQILRPNRVSTLLQEWSILNFRGWKRFPSGQLSRFEESNDNGC</sequence>
<proteinExistence type="predicted"/>
<reference evidence="2 3" key="1">
    <citation type="journal article" date="2014" name="Genome Biol.">
        <title>Transcriptome and methylome profiling reveals relics of genome dominance in the mesopolyploid Brassica oleracea.</title>
        <authorList>
            <person name="Parkin I.A."/>
            <person name="Koh C."/>
            <person name="Tang H."/>
            <person name="Robinson S.J."/>
            <person name="Kagale S."/>
            <person name="Clarke W.E."/>
            <person name="Town C.D."/>
            <person name="Nixon J."/>
            <person name="Krishnakumar V."/>
            <person name="Bidwell S.L."/>
            <person name="Denoeud F."/>
            <person name="Belcram H."/>
            <person name="Links M.G."/>
            <person name="Just J."/>
            <person name="Clarke C."/>
            <person name="Bender T."/>
            <person name="Huebert T."/>
            <person name="Mason A.S."/>
            <person name="Pires J.C."/>
            <person name="Barker G."/>
            <person name="Moore J."/>
            <person name="Walley P.G."/>
            <person name="Manoli S."/>
            <person name="Batley J."/>
            <person name="Edwards D."/>
            <person name="Nelson M.N."/>
            <person name="Wang X."/>
            <person name="Paterson A.H."/>
            <person name="King G."/>
            <person name="Bancroft I."/>
            <person name="Chalhoub B."/>
            <person name="Sharpe A.G."/>
        </authorList>
    </citation>
    <scope>NUCLEOTIDE SEQUENCE</scope>
    <source>
        <strain evidence="2 3">cv. TO1000</strain>
    </source>
</reference>
<dbReference type="EnsemblPlants" id="Bo6g103460.1">
    <property type="protein sequence ID" value="Bo6g103460.1"/>
    <property type="gene ID" value="Bo6g103460"/>
</dbReference>
<evidence type="ECO:0000256" key="1">
    <source>
        <dbReference type="SAM" id="SignalP"/>
    </source>
</evidence>
<evidence type="ECO:0000313" key="2">
    <source>
        <dbReference type="EnsemblPlants" id="Bo6g103460.1"/>
    </source>
</evidence>
<keyword evidence="1" id="KW-0732">Signal</keyword>